<protein>
    <submittedName>
        <fullName evidence="1">Uncharacterized protein</fullName>
    </submittedName>
</protein>
<organism evidence="1">
    <name type="scientific">candidate division WOR-3 bacterium</name>
    <dbReference type="NCBI Taxonomy" id="2052148"/>
    <lineage>
        <taxon>Bacteria</taxon>
        <taxon>Bacteria division WOR-3</taxon>
    </lineage>
</organism>
<dbReference type="EMBL" id="DSOL01000200">
    <property type="protein sequence ID" value="HEN28397.1"/>
    <property type="molecule type" value="Genomic_DNA"/>
</dbReference>
<gene>
    <name evidence="1" type="ORF">ENQ77_07110</name>
</gene>
<proteinExistence type="predicted"/>
<name>A0A7C2PAH9_UNCW3</name>
<comment type="caution">
    <text evidence="1">The sequence shown here is derived from an EMBL/GenBank/DDBJ whole genome shotgun (WGS) entry which is preliminary data.</text>
</comment>
<accession>A0A7C2PAH9</accession>
<reference evidence="1" key="1">
    <citation type="journal article" date="2020" name="mSystems">
        <title>Genome- and Community-Level Interaction Insights into Carbon Utilization and Element Cycling Functions of Hydrothermarchaeota in Hydrothermal Sediment.</title>
        <authorList>
            <person name="Zhou Z."/>
            <person name="Liu Y."/>
            <person name="Xu W."/>
            <person name="Pan J."/>
            <person name="Luo Z.H."/>
            <person name="Li M."/>
        </authorList>
    </citation>
    <scope>NUCLEOTIDE SEQUENCE [LARGE SCALE GENOMIC DNA]</scope>
    <source>
        <strain evidence="1">SpSt-34</strain>
    </source>
</reference>
<evidence type="ECO:0000313" key="1">
    <source>
        <dbReference type="EMBL" id="HEN28397.1"/>
    </source>
</evidence>
<sequence length="611" mass="71560">MEEKRCSTHPLYYVEDNLRHLLESFISEEKDTVEVKIEEEKTESLKIRIISIAPDGRETEMVSEVPRPFLKEIPLLTPIDAKLHPKLIQPKLFIEKEVLTEVQLPPLIGIAYQLQYQIRAFSRGVERIEPLYLPYVPNFYYWFRDEVKAISLFEQPRVTTFIKYLVRLIDVPLKLSDMPEIEARVKIPALRYEKFPAQQYIEARLTEDAEALRSVVQAQQLRGIGLLELLIPEEREKLRRLLGASAEYVGEPIIIILPESKYHLWYLFWIICREIYREVRGAYPEPIVLLEKGCDLWLRSAEKLTKKIVILHERFIKESKEKEWFKKKLQEMFSQGLGFLIMIVENVSKTEKFIKELCKPYEGRVISIEAIPELSHLSSNLAKVLSVGFGIQFSEISKDLEAKDKIISVTEGEVKEYLQPDIIVARADRIYRDILEELLLSNYLAYVRRDVSEYESEDHVAMKVLAVKYLHERVGIELQKIVCTREVGNEIIADVYVEERGLAVECETLLGVAPAPLLKIFESVRKYIERPLKYPVNEIWVIIRNWPAILNIGDLLWAKEVLKRELRQYNKKVEFFIPDIQNKSLQSIDILREIIRPSVHQTVERRTERSS</sequence>
<dbReference type="AlphaFoldDB" id="A0A7C2PAH9"/>